<feature type="transmembrane region" description="Helical" evidence="1">
    <location>
        <begin position="24"/>
        <end position="44"/>
    </location>
</feature>
<sequence length="84" mass="9739">MRLFYTVRSDKEATKNTKNSNEKLLALVEYVLLIFLVSFIPALIRLGRPPVSIEEVWVEFFVAILAAIFGYMRMRGIDIDTKKQ</sequence>
<keyword evidence="1" id="KW-0812">Transmembrane</keyword>
<proteinExistence type="predicted"/>
<organism evidence="2">
    <name type="scientific">marine sediment metagenome</name>
    <dbReference type="NCBI Taxonomy" id="412755"/>
    <lineage>
        <taxon>unclassified sequences</taxon>
        <taxon>metagenomes</taxon>
        <taxon>ecological metagenomes</taxon>
    </lineage>
</organism>
<dbReference type="AlphaFoldDB" id="X1BG44"/>
<gene>
    <name evidence="2" type="ORF">S01H4_21465</name>
</gene>
<accession>X1BG44</accession>
<name>X1BG44_9ZZZZ</name>
<evidence type="ECO:0008006" key="3">
    <source>
        <dbReference type="Google" id="ProtNLM"/>
    </source>
</evidence>
<feature type="transmembrane region" description="Helical" evidence="1">
    <location>
        <begin position="56"/>
        <end position="74"/>
    </location>
</feature>
<reference evidence="2" key="1">
    <citation type="journal article" date="2014" name="Front. Microbiol.">
        <title>High frequency of phylogenetically diverse reductive dehalogenase-homologous genes in deep subseafloor sedimentary metagenomes.</title>
        <authorList>
            <person name="Kawai M."/>
            <person name="Futagami T."/>
            <person name="Toyoda A."/>
            <person name="Takaki Y."/>
            <person name="Nishi S."/>
            <person name="Hori S."/>
            <person name="Arai W."/>
            <person name="Tsubouchi T."/>
            <person name="Morono Y."/>
            <person name="Uchiyama I."/>
            <person name="Ito T."/>
            <person name="Fujiyama A."/>
            <person name="Inagaki F."/>
            <person name="Takami H."/>
        </authorList>
    </citation>
    <scope>NUCLEOTIDE SEQUENCE</scope>
    <source>
        <strain evidence="2">Expedition CK06-06</strain>
    </source>
</reference>
<evidence type="ECO:0000313" key="2">
    <source>
        <dbReference type="EMBL" id="GAG80187.1"/>
    </source>
</evidence>
<comment type="caution">
    <text evidence="2">The sequence shown here is derived from an EMBL/GenBank/DDBJ whole genome shotgun (WGS) entry which is preliminary data.</text>
</comment>
<evidence type="ECO:0000256" key="1">
    <source>
        <dbReference type="SAM" id="Phobius"/>
    </source>
</evidence>
<keyword evidence="1" id="KW-1133">Transmembrane helix</keyword>
<dbReference type="EMBL" id="BART01009728">
    <property type="protein sequence ID" value="GAG80187.1"/>
    <property type="molecule type" value="Genomic_DNA"/>
</dbReference>
<keyword evidence="1" id="KW-0472">Membrane</keyword>
<protein>
    <recommendedName>
        <fullName evidence="3">Holin</fullName>
    </recommendedName>
</protein>